<dbReference type="SUPFAM" id="SSF52833">
    <property type="entry name" value="Thioredoxin-like"/>
    <property type="match status" value="1"/>
</dbReference>
<dbReference type="EMBL" id="SPRC01000047">
    <property type="protein sequence ID" value="TIB76411.1"/>
    <property type="molecule type" value="Genomic_DNA"/>
</dbReference>
<evidence type="ECO:0000313" key="10">
    <source>
        <dbReference type="Proteomes" id="UP000309601"/>
    </source>
</evidence>
<evidence type="ECO:0000313" key="1">
    <source>
        <dbReference type="EMBL" id="TIB76411.1"/>
    </source>
</evidence>
<evidence type="ECO:0000313" key="7">
    <source>
        <dbReference type="Proteomes" id="UP000305362"/>
    </source>
</evidence>
<dbReference type="PANTHER" id="PTHR31902:SF14">
    <property type="entry name" value="ACTIN PATCHES DISTAL PROTEIN 1"/>
    <property type="match status" value="1"/>
</dbReference>
<dbReference type="Pfam" id="PF06999">
    <property type="entry name" value="Suc_Fer-like"/>
    <property type="match status" value="1"/>
</dbReference>
<dbReference type="Proteomes" id="UP000307169">
    <property type="component" value="Unassembled WGS sequence"/>
</dbReference>
<evidence type="ECO:0000313" key="8">
    <source>
        <dbReference type="Proteomes" id="UP000305647"/>
    </source>
</evidence>
<name>A0A4T0LUP8_9BASI</name>
<accession>A0A4T0LUP8</accession>
<dbReference type="CDD" id="cd03062">
    <property type="entry name" value="TRX_Fd_Sucrase"/>
    <property type="match status" value="1"/>
</dbReference>
<dbReference type="Gene3D" id="3.40.30.10">
    <property type="entry name" value="Glutaredoxin"/>
    <property type="match status" value="1"/>
</dbReference>
<evidence type="ECO:0000313" key="6">
    <source>
        <dbReference type="EMBL" id="TIC69090.1"/>
    </source>
</evidence>
<comment type="caution">
    <text evidence="5">The sequence shown here is derived from an EMBL/GenBank/DDBJ whole genome shotgun (WGS) entry which is preliminary data.</text>
</comment>
<evidence type="ECO:0000313" key="4">
    <source>
        <dbReference type="EMBL" id="TIC60509.1"/>
    </source>
</evidence>
<dbReference type="InterPro" id="IPR036249">
    <property type="entry name" value="Thioredoxin-like_sf"/>
</dbReference>
<evidence type="ECO:0000313" key="3">
    <source>
        <dbReference type="EMBL" id="TIC28011.1"/>
    </source>
</evidence>
<dbReference type="Proteomes" id="UP000309601">
    <property type="component" value="Unassembled WGS sequence"/>
</dbReference>
<evidence type="ECO:0000313" key="2">
    <source>
        <dbReference type="EMBL" id="TIB95443.1"/>
    </source>
</evidence>
<gene>
    <name evidence="5" type="ORF">E3Q01_03360</name>
    <name evidence="6" type="ORF">E3Q02_01034</name>
    <name evidence="4" type="ORF">E3Q03_03168</name>
    <name evidence="3" type="ORF">E3Q10_03430</name>
    <name evidence="2" type="ORF">E3Q17_04283</name>
    <name evidence="1" type="ORF">E3Q22_03575</name>
</gene>
<organism evidence="5 12">
    <name type="scientific">Wallemia mellicola</name>
    <dbReference type="NCBI Taxonomy" id="1708541"/>
    <lineage>
        <taxon>Eukaryota</taxon>
        <taxon>Fungi</taxon>
        <taxon>Dikarya</taxon>
        <taxon>Basidiomycota</taxon>
        <taxon>Wallemiomycotina</taxon>
        <taxon>Wallemiomycetes</taxon>
        <taxon>Wallemiales</taxon>
        <taxon>Wallemiaceae</taxon>
        <taxon>Wallemia</taxon>
    </lineage>
</organism>
<reference evidence="7 8" key="1">
    <citation type="submission" date="2019-03" db="EMBL/GenBank/DDBJ databases">
        <title>Sequencing 25 genomes of Wallemia mellicola.</title>
        <authorList>
            <person name="Gostincar C."/>
        </authorList>
    </citation>
    <scope>NUCLEOTIDE SEQUENCE [LARGE SCALE GENOMIC DNA]</scope>
    <source>
        <strain evidence="2 9">EXF-1262</strain>
        <strain evidence="6 10">EXF-1274</strain>
        <strain evidence="4 7">EXF-1277</strain>
        <strain evidence="1 11">EXF-6152</strain>
        <strain evidence="5 12">EXF-757</strain>
        <strain evidence="3 8">EXF-8738</strain>
    </source>
</reference>
<dbReference type="Proteomes" id="UP000310685">
    <property type="component" value="Unassembled WGS sequence"/>
</dbReference>
<proteinExistence type="predicted"/>
<evidence type="ECO:0000313" key="11">
    <source>
        <dbReference type="Proteomes" id="UP000310685"/>
    </source>
</evidence>
<evidence type="ECO:0000313" key="5">
    <source>
        <dbReference type="EMBL" id="TIC63398.1"/>
    </source>
</evidence>
<evidence type="ECO:0008006" key="13">
    <source>
        <dbReference type="Google" id="ProtNLM"/>
    </source>
</evidence>
<dbReference type="Proteomes" id="UP000305647">
    <property type="component" value="Unassembled WGS sequence"/>
</dbReference>
<dbReference type="EMBL" id="SPRH01000093">
    <property type="protein sequence ID" value="TIB95443.1"/>
    <property type="molecule type" value="Genomic_DNA"/>
</dbReference>
<dbReference type="Proteomes" id="UP000310708">
    <property type="component" value="Unassembled WGS sequence"/>
</dbReference>
<dbReference type="Proteomes" id="UP000305362">
    <property type="component" value="Unassembled WGS sequence"/>
</dbReference>
<dbReference type="PANTHER" id="PTHR31902">
    <property type="entry name" value="ACTIN PATCHES DISTAL PROTEIN 1"/>
    <property type="match status" value="1"/>
</dbReference>
<evidence type="ECO:0000313" key="9">
    <source>
        <dbReference type="Proteomes" id="UP000307169"/>
    </source>
</evidence>
<dbReference type="OMA" id="VHPESQL"/>
<dbReference type="InterPro" id="IPR009737">
    <property type="entry name" value="Aim32/Apd1-like"/>
</dbReference>
<sequence length="413" mass="45659">MSIVVDSQERTVIMSGFLKRTISGIGNKPANKQSDKNKESLSSAKVPISEVDCHSCVAKCDGETGDFEDFPKNFDIDTTSNMLGTYKPFSKQVVISTGRTDWEHDITDNELTLAGMLDRTQDTFQLKDDPGLMQRIIAKRANTSVQKVPQVASHPIKCEGVFDTRIEGNNNIQILNGSHISPSTKKERESALVFPDYVLAENICVNRETAEDFFKSHLAVNHLVASEKAIRTYPLPYIATVLICSHKSRDKKCAISAPIIEREMIKCVESEGWNIDKRGDTISLDHKPVQLPQGGFSMTATPYTSPQIKASPEECDTTKDVNEITERLKDITVEEGSTVGLFKVSHVGGHKFAGNVIIHFPSGASVCYGRVSAREVPAIVQQTIKHGRVLPELLRGGGNICRRDPQKSLREFN</sequence>
<protein>
    <recommendedName>
        <fullName evidence="13">Sucraseferredoxin-like protein</fullName>
    </recommendedName>
</protein>
<dbReference type="AlphaFoldDB" id="A0A4T0LUP8"/>
<evidence type="ECO:0000313" key="12">
    <source>
        <dbReference type="Proteomes" id="UP000310708"/>
    </source>
</evidence>
<dbReference type="EMBL" id="SPRV01000039">
    <property type="protein sequence ID" value="TIC60509.1"/>
    <property type="molecule type" value="Genomic_DNA"/>
</dbReference>
<dbReference type="EMBL" id="SPRX01000048">
    <property type="protein sequence ID" value="TIC63398.1"/>
    <property type="molecule type" value="Genomic_DNA"/>
</dbReference>
<dbReference type="OrthoDB" id="10253744at2759"/>
<dbReference type="EMBL" id="SPRO01000047">
    <property type="protein sequence ID" value="TIC28011.1"/>
    <property type="molecule type" value="Genomic_DNA"/>
</dbReference>
<dbReference type="EMBL" id="SPRW01000007">
    <property type="protein sequence ID" value="TIC69090.1"/>
    <property type="molecule type" value="Genomic_DNA"/>
</dbReference>